<dbReference type="RefSeq" id="XP_009047856.1">
    <property type="nucleotide sequence ID" value="XM_009049608.1"/>
</dbReference>
<feature type="binding site" evidence="9">
    <location>
        <position position="61"/>
    </location>
    <ligand>
        <name>substrate</name>
    </ligand>
</feature>
<protein>
    <recommendedName>
        <fullName evidence="7">glucose-6-phosphate 1-epimerase</fullName>
        <ecNumber evidence="7">5.1.3.15</ecNumber>
    </recommendedName>
</protein>
<gene>
    <name evidence="10" type="ORF">LOTGIDRAFT_111836</name>
</gene>
<dbReference type="Gene3D" id="2.70.98.10">
    <property type="match status" value="1"/>
</dbReference>
<evidence type="ECO:0000256" key="9">
    <source>
        <dbReference type="PIRSR" id="PIRSR016020-2"/>
    </source>
</evidence>
<dbReference type="OrthoDB" id="1659429at2759"/>
<dbReference type="CTD" id="20230783"/>
<dbReference type="UniPathway" id="UPA00214"/>
<comment type="similarity">
    <text evidence="4 7">Belongs to the glucose-6-phosphate 1-epimerase family.</text>
</comment>
<dbReference type="HOGENOM" id="CLU_048345_1_0_1"/>
<dbReference type="InterPro" id="IPR011013">
    <property type="entry name" value="Gal_mutarotase_sf_dom"/>
</dbReference>
<dbReference type="CDD" id="cd09020">
    <property type="entry name" value="D-hex-6-P-epi_like"/>
    <property type="match status" value="1"/>
</dbReference>
<dbReference type="PANTHER" id="PTHR11122:SF13">
    <property type="entry name" value="GLUCOSE-6-PHOSPHATE 1-EPIMERASE"/>
    <property type="match status" value="1"/>
</dbReference>
<dbReference type="Pfam" id="PF01263">
    <property type="entry name" value="Aldose_epim"/>
    <property type="match status" value="1"/>
</dbReference>
<dbReference type="AlphaFoldDB" id="V4B5E7"/>
<organism evidence="10 11">
    <name type="scientific">Lottia gigantea</name>
    <name type="common">Giant owl limpet</name>
    <dbReference type="NCBI Taxonomy" id="225164"/>
    <lineage>
        <taxon>Eukaryota</taxon>
        <taxon>Metazoa</taxon>
        <taxon>Spiralia</taxon>
        <taxon>Lophotrochozoa</taxon>
        <taxon>Mollusca</taxon>
        <taxon>Gastropoda</taxon>
        <taxon>Patellogastropoda</taxon>
        <taxon>Lottioidea</taxon>
        <taxon>Lottiidae</taxon>
        <taxon>Lottia</taxon>
    </lineage>
</organism>
<feature type="binding site" evidence="9">
    <location>
        <position position="79"/>
    </location>
    <ligand>
        <name>substrate</name>
    </ligand>
</feature>
<dbReference type="GO" id="GO:0006012">
    <property type="term" value="P:galactose metabolic process"/>
    <property type="evidence" value="ECO:0007669"/>
    <property type="project" value="UniProtKB-UniPathway"/>
</dbReference>
<dbReference type="GeneID" id="20230783"/>
<dbReference type="SUPFAM" id="SSF74650">
    <property type="entry name" value="Galactose mutarotase-like"/>
    <property type="match status" value="1"/>
</dbReference>
<dbReference type="STRING" id="225164.V4B5E7"/>
<dbReference type="PIRSF" id="PIRSF016020">
    <property type="entry name" value="PHexose_mutarotase"/>
    <property type="match status" value="1"/>
</dbReference>
<name>V4B5E7_LOTGI</name>
<comment type="pathway">
    <text evidence="3">Carbohydrate metabolism; galactose metabolism.</text>
</comment>
<dbReference type="EC" id="5.1.3.15" evidence="7"/>
<accession>V4B5E7</accession>
<dbReference type="EMBL" id="KB200521">
    <property type="protein sequence ID" value="ESP01222.1"/>
    <property type="molecule type" value="Genomic_DNA"/>
</dbReference>
<dbReference type="PANTHER" id="PTHR11122">
    <property type="entry name" value="APOSPORY-ASSOCIATED PROTEIN C-RELATED"/>
    <property type="match status" value="1"/>
</dbReference>
<evidence type="ECO:0000313" key="11">
    <source>
        <dbReference type="Proteomes" id="UP000030746"/>
    </source>
</evidence>
<comment type="catalytic activity">
    <reaction evidence="1">
        <text>alpha-D-glucose 6-phosphate = beta-D-glucose 6-phosphate</text>
        <dbReference type="Rhea" id="RHEA:16249"/>
        <dbReference type="ChEBI" id="CHEBI:58225"/>
        <dbReference type="ChEBI" id="CHEBI:58247"/>
        <dbReference type="EC" id="5.1.3.15"/>
    </reaction>
</comment>
<evidence type="ECO:0000256" key="7">
    <source>
        <dbReference type="PIRNR" id="PIRNR016020"/>
    </source>
</evidence>
<reference evidence="10 11" key="1">
    <citation type="journal article" date="2013" name="Nature">
        <title>Insights into bilaterian evolution from three spiralian genomes.</title>
        <authorList>
            <person name="Simakov O."/>
            <person name="Marletaz F."/>
            <person name="Cho S.J."/>
            <person name="Edsinger-Gonzales E."/>
            <person name="Havlak P."/>
            <person name="Hellsten U."/>
            <person name="Kuo D.H."/>
            <person name="Larsson T."/>
            <person name="Lv J."/>
            <person name="Arendt D."/>
            <person name="Savage R."/>
            <person name="Osoegawa K."/>
            <person name="de Jong P."/>
            <person name="Grimwood J."/>
            <person name="Chapman J.A."/>
            <person name="Shapiro H."/>
            <person name="Aerts A."/>
            <person name="Otillar R.P."/>
            <person name="Terry A.Y."/>
            <person name="Boore J.L."/>
            <person name="Grigoriev I.V."/>
            <person name="Lindberg D.R."/>
            <person name="Seaver E.C."/>
            <person name="Weisblat D.A."/>
            <person name="Putnam N.H."/>
            <person name="Rokhsar D.S."/>
        </authorList>
    </citation>
    <scope>NUCLEOTIDE SEQUENCE [LARGE SCALE GENOMIC DNA]</scope>
</reference>
<evidence type="ECO:0000256" key="2">
    <source>
        <dbReference type="ARBA" id="ARBA00001712"/>
    </source>
</evidence>
<dbReference type="GO" id="GO:0030246">
    <property type="term" value="F:carbohydrate binding"/>
    <property type="evidence" value="ECO:0007669"/>
    <property type="project" value="UniProtKB-UniRule"/>
</dbReference>
<keyword evidence="11" id="KW-1185">Reference proteome</keyword>
<dbReference type="InterPro" id="IPR014718">
    <property type="entry name" value="GH-type_carb-bd"/>
</dbReference>
<dbReference type="GO" id="GO:0004034">
    <property type="term" value="F:aldose 1-epimerase activity"/>
    <property type="evidence" value="ECO:0007669"/>
    <property type="project" value="UniProtKB-EC"/>
</dbReference>
<dbReference type="InterPro" id="IPR008183">
    <property type="entry name" value="Aldose_1/G6P_1-epimerase"/>
</dbReference>
<proteinExistence type="inferred from homology"/>
<dbReference type="InterPro" id="IPR025532">
    <property type="entry name" value="G6P_1-epimerase"/>
</dbReference>
<evidence type="ECO:0000256" key="6">
    <source>
        <dbReference type="ARBA" id="ARBA00045743"/>
    </source>
</evidence>
<sequence length="291" mass="32896">MSHNQVPQHFPASDVVFLDAGNGTSALIHLHGATVLSWKVNGKEMLFVSEKSVFDGKKAIRGGIPIVFPQFGPWASGPQHGFCRIKRWNSEIPPTKDSKGTVIAMLSLQDDEETRQMWNYKFKVVYSLRLQENAFIMNLTIHNEGMCISFFGFSTLLHSYIRTPDILNTSVHGLNGVKYVDKVNNNRTDVEKRENIFMDENYDRVYIACPTHVDVSHIGCGQHNLNIKTFNLPDIVLWNPWTEKAKAMSDFGDEEYKNMICVEGGKVNKPVTLEAGKQFECSQTFTVSPAY</sequence>
<evidence type="ECO:0000256" key="3">
    <source>
        <dbReference type="ARBA" id="ARBA00004947"/>
    </source>
</evidence>
<evidence type="ECO:0000256" key="5">
    <source>
        <dbReference type="ARBA" id="ARBA00023235"/>
    </source>
</evidence>
<dbReference type="OMA" id="TQALHSY"/>
<dbReference type="GO" id="GO:0047938">
    <property type="term" value="F:glucose-6-phosphate 1-epimerase activity"/>
    <property type="evidence" value="ECO:0007669"/>
    <property type="project" value="UniProtKB-UniRule"/>
</dbReference>
<dbReference type="KEGG" id="lgi:LOTGIDRAFT_111836"/>
<feature type="active site" evidence="8">
    <location>
        <position position="263"/>
    </location>
</feature>
<evidence type="ECO:0000256" key="4">
    <source>
        <dbReference type="ARBA" id="ARBA00005866"/>
    </source>
</evidence>
<feature type="binding site" evidence="9">
    <location>
        <position position="84"/>
    </location>
    <ligand>
        <name>substrate</name>
    </ligand>
</feature>
<comment type="catalytic activity">
    <reaction evidence="2">
        <text>alpha-D-galactose = beta-D-galactose</text>
        <dbReference type="Rhea" id="RHEA:28675"/>
        <dbReference type="ChEBI" id="CHEBI:27667"/>
        <dbReference type="ChEBI" id="CHEBI:28061"/>
        <dbReference type="EC" id="5.1.3.3"/>
    </reaction>
    <physiologicalReaction direction="right-to-left" evidence="2">
        <dbReference type="Rhea" id="RHEA:28677"/>
    </physiologicalReaction>
</comment>
<keyword evidence="5 7" id="KW-0413">Isomerase</keyword>
<evidence type="ECO:0000313" key="10">
    <source>
        <dbReference type="EMBL" id="ESP01222.1"/>
    </source>
</evidence>
<comment type="function">
    <text evidence="6">Mutarotase that catalyzes the interconversion of beta-D-galactose and alpha-D-galactose during galactose metabolism. Beta-D-galactose is metabolized in the liver into glucose 1-phosphate, the primary metabolic fuel, by the action of four enzymes that constitute the Leloir pathway: GALM, GALK1 (galactokinase), GALT (galactose-1-phosphate uridylyltransferase) and GALE (UDP-galactose-4'-epimerase). Involved in the maintenance of the equilibrium between the beta- and alpha-anomers of galactose, therefore ensuring a sufficient supply of the alpha-anomer for GALK1. Also active on D-glucose although shows a preference for galactose over glucose.</text>
</comment>
<feature type="active site" evidence="8">
    <location>
        <position position="158"/>
    </location>
</feature>
<evidence type="ECO:0000256" key="8">
    <source>
        <dbReference type="PIRSR" id="PIRSR016020-1"/>
    </source>
</evidence>
<evidence type="ECO:0000256" key="1">
    <source>
        <dbReference type="ARBA" id="ARBA00001096"/>
    </source>
</evidence>
<dbReference type="Proteomes" id="UP000030746">
    <property type="component" value="Unassembled WGS sequence"/>
</dbReference>
<dbReference type="GO" id="GO:0005737">
    <property type="term" value="C:cytoplasm"/>
    <property type="evidence" value="ECO:0007669"/>
    <property type="project" value="TreeGrafter"/>
</dbReference>